<dbReference type="CDD" id="cd15831">
    <property type="entry name" value="BTAD"/>
    <property type="match status" value="1"/>
</dbReference>
<organism evidence="8 9">
    <name type="scientific">Lentzea albidocapillata subsp. violacea</name>
    <dbReference type="NCBI Taxonomy" id="128104"/>
    <lineage>
        <taxon>Bacteria</taxon>
        <taxon>Bacillati</taxon>
        <taxon>Actinomycetota</taxon>
        <taxon>Actinomycetes</taxon>
        <taxon>Pseudonocardiales</taxon>
        <taxon>Pseudonocardiaceae</taxon>
        <taxon>Lentzea</taxon>
    </lineage>
</organism>
<dbReference type="SUPFAM" id="SSF48452">
    <property type="entry name" value="TPR-like"/>
    <property type="match status" value="2"/>
</dbReference>
<dbReference type="RefSeq" id="WP_176929454.1">
    <property type="nucleotide sequence ID" value="NZ_FNET01000001.1"/>
</dbReference>
<dbReference type="EMBL" id="FNET01000001">
    <property type="protein sequence ID" value="SDJ28506.1"/>
    <property type="molecule type" value="Genomic_DNA"/>
</dbReference>
<dbReference type="PANTHER" id="PTHR35807">
    <property type="entry name" value="TRANSCRIPTIONAL REGULATOR REDD-RELATED"/>
    <property type="match status" value="1"/>
</dbReference>
<dbReference type="GO" id="GO:0000160">
    <property type="term" value="P:phosphorelay signal transduction system"/>
    <property type="evidence" value="ECO:0007669"/>
    <property type="project" value="InterPro"/>
</dbReference>
<evidence type="ECO:0000256" key="5">
    <source>
        <dbReference type="SAM" id="MobiDB-lite"/>
    </source>
</evidence>
<dbReference type="SMART" id="SM00028">
    <property type="entry name" value="TPR"/>
    <property type="match status" value="8"/>
</dbReference>
<feature type="domain" description="Bacterial transcriptional activator" evidence="7">
    <location>
        <begin position="93"/>
        <end position="238"/>
    </location>
</feature>
<reference evidence="9" key="1">
    <citation type="submission" date="2016-10" db="EMBL/GenBank/DDBJ databases">
        <authorList>
            <person name="Varghese N."/>
            <person name="Submissions S."/>
        </authorList>
    </citation>
    <scope>NUCLEOTIDE SEQUENCE [LARGE SCALE GENOMIC DNA]</scope>
    <source>
        <strain evidence="9">DSM 44796</strain>
    </source>
</reference>
<dbReference type="AlphaFoldDB" id="A0A1G8SGZ0"/>
<dbReference type="InterPro" id="IPR002182">
    <property type="entry name" value="NB-ARC"/>
</dbReference>
<dbReference type="GO" id="GO:0006355">
    <property type="term" value="P:regulation of DNA-templated transcription"/>
    <property type="evidence" value="ECO:0007669"/>
    <property type="project" value="InterPro"/>
</dbReference>
<dbReference type="PRINTS" id="PR00364">
    <property type="entry name" value="DISEASERSIST"/>
</dbReference>
<name>A0A1G8SGZ0_9PSEU</name>
<dbReference type="PANTHER" id="PTHR35807:SF1">
    <property type="entry name" value="TRANSCRIPTIONAL REGULATOR REDD"/>
    <property type="match status" value="1"/>
</dbReference>
<dbReference type="Pfam" id="PF03704">
    <property type="entry name" value="BTAD"/>
    <property type="match status" value="1"/>
</dbReference>
<dbReference type="Pfam" id="PF00931">
    <property type="entry name" value="NB-ARC"/>
    <property type="match status" value="1"/>
</dbReference>
<dbReference type="Gene3D" id="1.25.40.10">
    <property type="entry name" value="Tetratricopeptide repeat domain"/>
    <property type="match status" value="3"/>
</dbReference>
<feature type="domain" description="OmpR/PhoB-type" evidence="6">
    <location>
        <begin position="15"/>
        <end position="86"/>
    </location>
</feature>
<evidence type="ECO:0000313" key="8">
    <source>
        <dbReference type="EMBL" id="SDJ28506.1"/>
    </source>
</evidence>
<comment type="similarity">
    <text evidence="1">Belongs to the AfsR/DnrI/RedD regulatory family.</text>
</comment>
<keyword evidence="4" id="KW-0804">Transcription</keyword>
<evidence type="ECO:0000256" key="2">
    <source>
        <dbReference type="ARBA" id="ARBA00023015"/>
    </source>
</evidence>
<sequence>MEFRILGPLEVRDLGAAVALGGSRQRAVLAALLLRANQTASVGYLAEAVWETPPATPASNLRTYVAGLRQRLGTARLSTRPGGYALAVQAGELDLLEFDRLSTAGDQALRNGEFTAAAESYDQALRLWRGSALEGHAAGPALCAELARLEEQRLAVVERYVEVRLRLGHHADLVGELRKLVTEQPLREKLWAQLMLALYRCGRRADALNAYQQVYRVLDTELGVTPGQSLRELHSRLLSDDLAPQRVPTDQRPRQLPPEADHYTGRDAALDELFSLATRESAVLPIVTVTGCPGVGKTAFAIHAGHRLAESFPHGQLFADLRGADPRPHSPDEVLARFLRELGVAGVDVPGPGEERASMFRDRLAGRRVLVVLDNAASEDQVRPLLPGHAGCCVLITSRSRLTGLDTCKRIRLDALDAADSVRLLGKLVGDDVAGRKTAKRITALCGGLPLALRIVGMKLRSLPHLTADAVALRLADERHRLDELVGGDREVRASFLLSYASLDEAEQHAFRLLALLPGPSFPAWAAAAALEKDLFSTERLLDRLVEANLLECATGAAGRLRYHFHDLLQLFAEEKAQQDSPAPEREQSERRVLNAYLHIVRQADIRLEFGGLTEFEPPALDLGAPGLVDDLVADAPAWLDEEHPCLLEVIDRAVHIGLDELTCQFVASMGAYLELRSQWDALVHALEPGLAAARRLGSAYWTAYALFARGFTAREQRDFALCEKLFRECLEVLPAAGDALLEVVTKLSVGVGLRQQGMLQAAATCFTDCLDRLATLDNPRWLAYTLRELGVLHQYQENWHEAERCLRQASDEFDRLGDRRWRAASLLELGIVRLERGDRPAALEMLTTSQQAFRDLGDRRREAACWRNLAYLHLGSGDLNQAYACAVQSREQFALTLDEHGMACTEVCLGDIHLAMGERGQAQALIRRGLAMFETLGDPRWLSRARRSLGHATSTAESTAAAIR</sequence>
<proteinExistence type="inferred from homology"/>
<dbReference type="GO" id="GO:0003677">
    <property type="term" value="F:DNA binding"/>
    <property type="evidence" value="ECO:0007669"/>
    <property type="project" value="UniProtKB-KW"/>
</dbReference>
<protein>
    <submittedName>
        <fullName evidence="8">DNA-binding transcriptional activator of the SARP family</fullName>
    </submittedName>
</protein>
<keyword evidence="3 8" id="KW-0238">DNA-binding</keyword>
<dbReference type="Proteomes" id="UP000199682">
    <property type="component" value="Unassembled WGS sequence"/>
</dbReference>
<dbReference type="InterPro" id="IPR016032">
    <property type="entry name" value="Sig_transdc_resp-reg_C-effctor"/>
</dbReference>
<dbReference type="InterPro" id="IPR011990">
    <property type="entry name" value="TPR-like_helical_dom_sf"/>
</dbReference>
<dbReference type="SUPFAM" id="SSF46894">
    <property type="entry name" value="C-terminal effector domain of the bipartite response regulators"/>
    <property type="match status" value="1"/>
</dbReference>
<dbReference type="InterPro" id="IPR051677">
    <property type="entry name" value="AfsR-DnrI-RedD_regulator"/>
</dbReference>
<dbReference type="GO" id="GO:0043531">
    <property type="term" value="F:ADP binding"/>
    <property type="evidence" value="ECO:0007669"/>
    <property type="project" value="InterPro"/>
</dbReference>
<evidence type="ECO:0000256" key="3">
    <source>
        <dbReference type="ARBA" id="ARBA00023125"/>
    </source>
</evidence>
<evidence type="ECO:0000259" key="6">
    <source>
        <dbReference type="SMART" id="SM00862"/>
    </source>
</evidence>
<evidence type="ECO:0000313" key="9">
    <source>
        <dbReference type="Proteomes" id="UP000199682"/>
    </source>
</evidence>
<feature type="region of interest" description="Disordered" evidence="5">
    <location>
        <begin position="242"/>
        <end position="262"/>
    </location>
</feature>
<evidence type="ECO:0000259" key="7">
    <source>
        <dbReference type="SMART" id="SM01043"/>
    </source>
</evidence>
<dbReference type="Gene3D" id="1.10.10.10">
    <property type="entry name" value="Winged helix-like DNA-binding domain superfamily/Winged helix DNA-binding domain"/>
    <property type="match status" value="1"/>
</dbReference>
<feature type="compositionally biased region" description="Basic and acidic residues" evidence="5">
    <location>
        <begin position="249"/>
        <end position="262"/>
    </location>
</feature>
<dbReference type="SMART" id="SM00862">
    <property type="entry name" value="Trans_reg_C"/>
    <property type="match status" value="1"/>
</dbReference>
<dbReference type="InterPro" id="IPR019734">
    <property type="entry name" value="TPR_rpt"/>
</dbReference>
<accession>A0A1G8SGZ0</accession>
<dbReference type="InterPro" id="IPR001867">
    <property type="entry name" value="OmpR/PhoB-type_DNA-bd"/>
</dbReference>
<gene>
    <name evidence="8" type="ORF">SAMN04488074_101980</name>
</gene>
<keyword evidence="2" id="KW-0805">Transcription regulation</keyword>
<dbReference type="InterPro" id="IPR027417">
    <property type="entry name" value="P-loop_NTPase"/>
</dbReference>
<evidence type="ECO:0000256" key="1">
    <source>
        <dbReference type="ARBA" id="ARBA00005820"/>
    </source>
</evidence>
<dbReference type="Pfam" id="PF13424">
    <property type="entry name" value="TPR_12"/>
    <property type="match status" value="1"/>
</dbReference>
<dbReference type="SMART" id="SM01043">
    <property type="entry name" value="BTAD"/>
    <property type="match status" value="1"/>
</dbReference>
<dbReference type="InterPro" id="IPR036388">
    <property type="entry name" value="WH-like_DNA-bd_sf"/>
</dbReference>
<dbReference type="InterPro" id="IPR005158">
    <property type="entry name" value="BTAD"/>
</dbReference>
<dbReference type="SUPFAM" id="SSF52540">
    <property type="entry name" value="P-loop containing nucleoside triphosphate hydrolases"/>
    <property type="match status" value="1"/>
</dbReference>
<evidence type="ECO:0000256" key="4">
    <source>
        <dbReference type="ARBA" id="ARBA00023163"/>
    </source>
</evidence>